<proteinExistence type="predicted"/>
<dbReference type="EMBL" id="JARIHO010000002">
    <property type="protein sequence ID" value="KAJ7367060.1"/>
    <property type="molecule type" value="Genomic_DNA"/>
</dbReference>
<dbReference type="Proteomes" id="UP001218218">
    <property type="component" value="Unassembled WGS sequence"/>
</dbReference>
<accession>A0AAD7AT52</accession>
<organism evidence="3 4">
    <name type="scientific">Mycena albidolilacea</name>
    <dbReference type="NCBI Taxonomy" id="1033008"/>
    <lineage>
        <taxon>Eukaryota</taxon>
        <taxon>Fungi</taxon>
        <taxon>Dikarya</taxon>
        <taxon>Basidiomycota</taxon>
        <taxon>Agaricomycotina</taxon>
        <taxon>Agaricomycetes</taxon>
        <taxon>Agaricomycetidae</taxon>
        <taxon>Agaricales</taxon>
        <taxon>Marasmiineae</taxon>
        <taxon>Mycenaceae</taxon>
        <taxon>Mycena</taxon>
    </lineage>
</organism>
<name>A0AAD7AT52_9AGAR</name>
<evidence type="ECO:0000313" key="3">
    <source>
        <dbReference type="EMBL" id="KAJ7367060.1"/>
    </source>
</evidence>
<evidence type="ECO:0000313" key="4">
    <source>
        <dbReference type="Proteomes" id="UP001218218"/>
    </source>
</evidence>
<reference evidence="3" key="1">
    <citation type="submission" date="2023-03" db="EMBL/GenBank/DDBJ databases">
        <title>Massive genome expansion in bonnet fungi (Mycena s.s.) driven by repeated elements and novel gene families across ecological guilds.</title>
        <authorList>
            <consortium name="Lawrence Berkeley National Laboratory"/>
            <person name="Harder C.B."/>
            <person name="Miyauchi S."/>
            <person name="Viragh M."/>
            <person name="Kuo A."/>
            <person name="Thoen E."/>
            <person name="Andreopoulos B."/>
            <person name="Lu D."/>
            <person name="Skrede I."/>
            <person name="Drula E."/>
            <person name="Henrissat B."/>
            <person name="Morin E."/>
            <person name="Kohler A."/>
            <person name="Barry K."/>
            <person name="LaButti K."/>
            <person name="Morin E."/>
            <person name="Salamov A."/>
            <person name="Lipzen A."/>
            <person name="Mereny Z."/>
            <person name="Hegedus B."/>
            <person name="Baldrian P."/>
            <person name="Stursova M."/>
            <person name="Weitz H."/>
            <person name="Taylor A."/>
            <person name="Grigoriev I.V."/>
            <person name="Nagy L.G."/>
            <person name="Martin F."/>
            <person name="Kauserud H."/>
        </authorList>
    </citation>
    <scope>NUCLEOTIDE SEQUENCE</scope>
    <source>
        <strain evidence="3">CBHHK002</strain>
    </source>
</reference>
<dbReference type="InterPro" id="IPR046496">
    <property type="entry name" value="DUF6589"/>
</dbReference>
<feature type="region of interest" description="Disordered" evidence="1">
    <location>
        <begin position="177"/>
        <end position="207"/>
    </location>
</feature>
<evidence type="ECO:0000259" key="2">
    <source>
        <dbReference type="Pfam" id="PF20231"/>
    </source>
</evidence>
<feature type="domain" description="DUF6589" evidence="2">
    <location>
        <begin position="582"/>
        <end position="669"/>
    </location>
</feature>
<protein>
    <recommendedName>
        <fullName evidence="2">DUF6589 domain-containing protein</fullName>
    </recommendedName>
</protein>
<feature type="domain" description="DUF6589" evidence="2">
    <location>
        <begin position="366"/>
        <end position="524"/>
    </location>
</feature>
<dbReference type="AlphaFoldDB" id="A0AAD7AT52"/>
<dbReference type="Pfam" id="PF20231">
    <property type="entry name" value="DUF6589"/>
    <property type="match status" value="2"/>
</dbReference>
<keyword evidence="4" id="KW-1185">Reference proteome</keyword>
<gene>
    <name evidence="3" type="ORF">DFH08DRAFT_797902</name>
</gene>
<sequence length="714" mass="80634">MSSPATLEGFDVNPDWGALLCQLSPAPNLQSPQIQCQLVFSLLLSLGLSIREFLIFLFKSTIPVVKHQVGMFMGNHKQNGFTPGRIFWAWHDRFPKSIPHLHSAIIKLCMKEIALEESDHVINDPRLKVQLLDCTLEYIRNVLNPGILPRIYLEDAPFTGDYLSVFTTSPNKWRKERARMGKDGKPNMSQEADEWEETPEGSTGESAEFAGETEGFWKGMGFSWNPTFALVLVFSLMAFTRNTGTNLFPLILGLFLEIGGTSSRILNTLSNAGACVSVTTIEHLKKILSEDAVAYAVSLMQSSDMFYIIFDNINIFLRKSQQRLFNKNSMIHATNTTVIALPDAVPVAADFDAKQKARGKCAAATGRDILPTDNDEEKMCLTFVGLVMTLILAYCPGSKDLEHHDALLAAAEAFMSFDRPLPPKKTDSRPLGLFDVNEGSKKGIIQMLKALQEIGGLPEAEWAAKARIIIGDWLTSNNIRGAHKDRMDDINPVEHLNYIDELSALWHFALNATHMIMCLHFGNSRILYEVMLQKNIKRWADLAKWRPTLNELTTFAQEFVNDFTTAINADRAKNINDDYYKYKLTLEAQAAKEQAWFFNQFNGLRRRNIASDLYLEQNNFWVKCVNIAKGSSVTVEYIIEKGSAPVKVFREVSHQFTRTFGFVDRARRHKEVDVGQDLCLLMDTMMDAQLHVLTVLESSMNSKYREYSCQAICE</sequence>
<evidence type="ECO:0000256" key="1">
    <source>
        <dbReference type="SAM" id="MobiDB-lite"/>
    </source>
</evidence>
<comment type="caution">
    <text evidence="3">The sequence shown here is derived from an EMBL/GenBank/DDBJ whole genome shotgun (WGS) entry which is preliminary data.</text>
</comment>